<organism evidence="1 2">
    <name type="scientific">Chenopodium quinoa</name>
    <name type="common">Quinoa</name>
    <dbReference type="NCBI Taxonomy" id="63459"/>
    <lineage>
        <taxon>Eukaryota</taxon>
        <taxon>Viridiplantae</taxon>
        <taxon>Streptophyta</taxon>
        <taxon>Embryophyta</taxon>
        <taxon>Tracheophyta</taxon>
        <taxon>Spermatophyta</taxon>
        <taxon>Magnoliopsida</taxon>
        <taxon>eudicotyledons</taxon>
        <taxon>Gunneridae</taxon>
        <taxon>Pentapetalae</taxon>
        <taxon>Caryophyllales</taxon>
        <taxon>Chenopodiaceae</taxon>
        <taxon>Chenopodioideae</taxon>
        <taxon>Atripliceae</taxon>
        <taxon>Chenopodium</taxon>
    </lineage>
</organism>
<sequence length="39" mass="4426">MLWPLLGLTSCRKPCILKTEQCACSSDMIYMILSHVLNI</sequence>
<reference evidence="1" key="2">
    <citation type="submission" date="2021-03" db="UniProtKB">
        <authorList>
            <consortium name="EnsemblPlants"/>
        </authorList>
    </citation>
    <scope>IDENTIFICATION</scope>
</reference>
<proteinExistence type="predicted"/>
<evidence type="ECO:0000313" key="1">
    <source>
        <dbReference type="EnsemblPlants" id="AUR62002006-RA:cds"/>
    </source>
</evidence>
<dbReference type="Gramene" id="AUR62002006-RA">
    <property type="protein sequence ID" value="AUR62002006-RA:cds"/>
    <property type="gene ID" value="AUR62002006"/>
</dbReference>
<name>A0A803KSJ8_CHEQI</name>
<protein>
    <submittedName>
        <fullName evidence="1">Uncharacterized protein</fullName>
    </submittedName>
</protein>
<dbReference type="EnsemblPlants" id="AUR62002006-RA">
    <property type="protein sequence ID" value="AUR62002006-RA:cds"/>
    <property type="gene ID" value="AUR62002006"/>
</dbReference>
<evidence type="ECO:0000313" key="2">
    <source>
        <dbReference type="Proteomes" id="UP000596660"/>
    </source>
</evidence>
<accession>A0A803KSJ8</accession>
<dbReference type="AlphaFoldDB" id="A0A803KSJ8"/>
<dbReference type="Proteomes" id="UP000596660">
    <property type="component" value="Unplaced"/>
</dbReference>
<reference evidence="1" key="1">
    <citation type="journal article" date="2017" name="Nature">
        <title>The genome of Chenopodium quinoa.</title>
        <authorList>
            <person name="Jarvis D.E."/>
            <person name="Ho Y.S."/>
            <person name="Lightfoot D.J."/>
            <person name="Schmoeckel S.M."/>
            <person name="Li B."/>
            <person name="Borm T.J.A."/>
            <person name="Ohyanagi H."/>
            <person name="Mineta K."/>
            <person name="Michell C.T."/>
            <person name="Saber N."/>
            <person name="Kharbatia N.M."/>
            <person name="Rupper R.R."/>
            <person name="Sharp A.R."/>
            <person name="Dally N."/>
            <person name="Boughton B.A."/>
            <person name="Woo Y.H."/>
            <person name="Gao G."/>
            <person name="Schijlen E.G.W.M."/>
            <person name="Guo X."/>
            <person name="Momin A.A."/>
            <person name="Negrao S."/>
            <person name="Al-Babili S."/>
            <person name="Gehring C."/>
            <person name="Roessner U."/>
            <person name="Jung C."/>
            <person name="Murphy K."/>
            <person name="Arold S.T."/>
            <person name="Gojobori T."/>
            <person name="van der Linden C.G."/>
            <person name="van Loo E.N."/>
            <person name="Jellen E.N."/>
            <person name="Maughan P.J."/>
            <person name="Tester M."/>
        </authorList>
    </citation>
    <scope>NUCLEOTIDE SEQUENCE [LARGE SCALE GENOMIC DNA]</scope>
    <source>
        <strain evidence="1">cv. PI 614886</strain>
    </source>
</reference>
<keyword evidence="2" id="KW-1185">Reference proteome</keyword>